<feature type="compositionally biased region" description="Low complexity" evidence="3">
    <location>
        <begin position="189"/>
        <end position="207"/>
    </location>
</feature>
<evidence type="ECO:0000256" key="1">
    <source>
        <dbReference type="ARBA" id="ARBA00024353"/>
    </source>
</evidence>
<dbReference type="Proteomes" id="UP000053750">
    <property type="component" value="Unassembled WGS sequence"/>
</dbReference>
<evidence type="ECO:0000256" key="3">
    <source>
        <dbReference type="SAM" id="MobiDB-lite"/>
    </source>
</evidence>
<dbReference type="InterPro" id="IPR041916">
    <property type="entry name" value="Anti_sigma_zinc_sf"/>
</dbReference>
<sequence length="269" mass="28691">MTCQEVMDYMQRHLDGDLSEYETAILTEHISHCPECATMYERLKLLSSELENLPKVMPQYCLVDAILPQLERIELFGAARRAAEPSASAPLMPVVLPEDPDPRRTGKPRTRHWTERLSVRAFSGVAAAGLVIGLFLVTYNPNTANKVLDSGAALESADSSLRSGAAGDSAASEEKGQITELQLSLKSEFNSSSSAGNDAAADSANAAEPAQESPNPQPSVNGAVPTDNDGQASKRRSDQDQTAPAAPPKQDQEKNAAPNVPVTPNHDGS</sequence>
<keyword evidence="4" id="KW-0472">Membrane</keyword>
<keyword evidence="7" id="KW-1185">Reference proteome</keyword>
<organism evidence="6 7">
    <name type="scientific">Paenibacillus darwinianus</name>
    <dbReference type="NCBI Taxonomy" id="1380763"/>
    <lineage>
        <taxon>Bacteria</taxon>
        <taxon>Bacillati</taxon>
        <taxon>Bacillota</taxon>
        <taxon>Bacilli</taxon>
        <taxon>Bacillales</taxon>
        <taxon>Paenibacillaceae</taxon>
        <taxon>Paenibacillus</taxon>
    </lineage>
</organism>
<comment type="similarity">
    <text evidence="1">Belongs to the zinc-associated anti-sigma factor (ZAS) superfamily. Anti-sigma-W factor family.</text>
</comment>
<dbReference type="InterPro" id="IPR027383">
    <property type="entry name" value="Znf_put"/>
</dbReference>
<evidence type="ECO:0000313" key="7">
    <source>
        <dbReference type="Proteomes" id="UP000053750"/>
    </source>
</evidence>
<keyword evidence="4" id="KW-0812">Transmembrane</keyword>
<evidence type="ECO:0000256" key="4">
    <source>
        <dbReference type="SAM" id="Phobius"/>
    </source>
</evidence>
<feature type="non-terminal residue" evidence="6">
    <location>
        <position position="269"/>
    </location>
</feature>
<dbReference type="Pfam" id="PF13490">
    <property type="entry name" value="zf-HC2"/>
    <property type="match status" value="1"/>
</dbReference>
<gene>
    <name evidence="6" type="ORF">BG53_02705</name>
</gene>
<evidence type="ECO:0000259" key="5">
    <source>
        <dbReference type="Pfam" id="PF13490"/>
    </source>
</evidence>
<comment type="caution">
    <text evidence="6">The sequence shown here is derived from an EMBL/GenBank/DDBJ whole genome shotgun (WGS) entry which is preliminary data.</text>
</comment>
<protein>
    <recommendedName>
        <fullName evidence="2">Anti-sigma-W factor RsiW</fullName>
    </recommendedName>
</protein>
<reference evidence="6 7" key="1">
    <citation type="submission" date="2014-02" db="EMBL/GenBank/DDBJ databases">
        <title>Genome sequence of Paenibacillus darwinianus reveals adaptive mechanisms for survival in Antarctic soils.</title>
        <authorList>
            <person name="Dsouza M."/>
            <person name="Taylor M.W."/>
            <person name="Turner S.J."/>
            <person name="Aislabie J."/>
        </authorList>
    </citation>
    <scope>NUCLEOTIDE SEQUENCE [LARGE SCALE GENOMIC DNA]</scope>
    <source>
        <strain evidence="6 7">CE1</strain>
    </source>
</reference>
<feature type="region of interest" description="Disordered" evidence="3">
    <location>
        <begin position="189"/>
        <end position="269"/>
    </location>
</feature>
<accession>A0A9W5S1G4</accession>
<evidence type="ECO:0000256" key="2">
    <source>
        <dbReference type="ARBA" id="ARBA00024438"/>
    </source>
</evidence>
<proteinExistence type="inferred from homology"/>
<dbReference type="EMBL" id="JFHU01000137">
    <property type="protein sequence ID" value="EXX88003.1"/>
    <property type="molecule type" value="Genomic_DNA"/>
</dbReference>
<dbReference type="Gene3D" id="1.10.10.1320">
    <property type="entry name" value="Anti-sigma factor, zinc-finger domain"/>
    <property type="match status" value="1"/>
</dbReference>
<feature type="transmembrane region" description="Helical" evidence="4">
    <location>
        <begin position="117"/>
        <end position="139"/>
    </location>
</feature>
<dbReference type="AlphaFoldDB" id="A0A9W5S1G4"/>
<evidence type="ECO:0000313" key="6">
    <source>
        <dbReference type="EMBL" id="EXX88003.1"/>
    </source>
</evidence>
<dbReference type="RefSeq" id="WP_190294773.1">
    <property type="nucleotide sequence ID" value="NZ_KK082253.1"/>
</dbReference>
<feature type="region of interest" description="Disordered" evidence="3">
    <location>
        <begin position="91"/>
        <end position="112"/>
    </location>
</feature>
<name>A0A9W5S1G4_9BACL</name>
<keyword evidence="4" id="KW-1133">Transmembrane helix</keyword>
<feature type="domain" description="Putative zinc-finger" evidence="5">
    <location>
        <begin position="3"/>
        <end position="37"/>
    </location>
</feature>